<keyword evidence="5" id="KW-1133">Transmembrane helix</keyword>
<evidence type="ECO:0000256" key="6">
    <source>
        <dbReference type="ARBA" id="ARBA00023136"/>
    </source>
</evidence>
<proteinExistence type="predicted"/>
<dbReference type="EMBL" id="CM029047">
    <property type="protein sequence ID" value="KAG2585349.1"/>
    <property type="molecule type" value="Genomic_DNA"/>
</dbReference>
<evidence type="ECO:0000256" key="1">
    <source>
        <dbReference type="ARBA" id="ARBA00004162"/>
    </source>
</evidence>
<evidence type="ECO:0000256" key="2">
    <source>
        <dbReference type="ARBA" id="ARBA00022475"/>
    </source>
</evidence>
<gene>
    <name evidence="10" type="ORF">PVAP13_6KG385100</name>
</gene>
<sequence length="231" mass="24593">MALPALLLPLLLAAAASAAGDGCRSGCDLALASFLIARNQNLTYIAELFAIRDYRSLGPYNPQYPNLDFIPADATVNVSFPCGCRSLPREPAATYLAGSFPYLVRSGETYDSIAAHFSNLTTAAWLAATNTYPATNIPDTGVTVNVTVNCSCGDPGVSKDYGLFLTYPLRDGQTLAAVAANYSFSADLLRKYNPGMDTNTSGLVFVPVKGQHFYLLLCDPNCGQFSSILGF</sequence>
<dbReference type="Pfam" id="PF23577">
    <property type="entry name" value="LysM_RLK"/>
    <property type="match status" value="1"/>
</dbReference>
<name>A0A8T0RL80_PANVG</name>
<dbReference type="PANTHER" id="PTHR46204:SF2">
    <property type="entry name" value="CHITIN ELICITOR RECEPTOR KINASE 1"/>
    <property type="match status" value="1"/>
</dbReference>
<feature type="domain" description="LYK3/RLK10-like LysM" evidence="9">
    <location>
        <begin position="165"/>
        <end position="207"/>
    </location>
</feature>
<accession>A0A8T0RL80</accession>
<dbReference type="GO" id="GO:0045087">
    <property type="term" value="P:innate immune response"/>
    <property type="evidence" value="ECO:0007669"/>
    <property type="project" value="InterPro"/>
</dbReference>
<dbReference type="GO" id="GO:0019199">
    <property type="term" value="F:transmembrane receptor protein kinase activity"/>
    <property type="evidence" value="ECO:0007669"/>
    <property type="project" value="InterPro"/>
</dbReference>
<keyword evidence="2" id="KW-1003">Cell membrane</keyword>
<reference evidence="10" key="1">
    <citation type="submission" date="2020-05" db="EMBL/GenBank/DDBJ databases">
        <title>WGS assembly of Panicum virgatum.</title>
        <authorList>
            <person name="Lovell J.T."/>
            <person name="Jenkins J."/>
            <person name="Shu S."/>
            <person name="Juenger T.E."/>
            <person name="Schmutz J."/>
        </authorList>
    </citation>
    <scope>NUCLEOTIDE SEQUENCE</scope>
    <source>
        <strain evidence="10">AP13</strain>
    </source>
</reference>
<dbReference type="InterPro" id="IPR044812">
    <property type="entry name" value="CERK1/LYK3-like"/>
</dbReference>
<feature type="signal peptide" evidence="8">
    <location>
        <begin position="1"/>
        <end position="18"/>
    </location>
</feature>
<evidence type="ECO:0000256" key="3">
    <source>
        <dbReference type="ARBA" id="ARBA00022692"/>
    </source>
</evidence>
<evidence type="ECO:0000256" key="5">
    <source>
        <dbReference type="ARBA" id="ARBA00022989"/>
    </source>
</evidence>
<protein>
    <recommendedName>
        <fullName evidence="9">LYK3/RLK10-like LysM domain-containing protein</fullName>
    </recommendedName>
</protein>
<keyword evidence="7" id="KW-1015">Disulfide bond</keyword>
<evidence type="ECO:0000313" key="11">
    <source>
        <dbReference type="Proteomes" id="UP000823388"/>
    </source>
</evidence>
<comment type="caution">
    <text evidence="10">The sequence shown here is derived from an EMBL/GenBank/DDBJ whole genome shotgun (WGS) entry which is preliminary data.</text>
</comment>
<evidence type="ECO:0000256" key="4">
    <source>
        <dbReference type="ARBA" id="ARBA00022729"/>
    </source>
</evidence>
<comment type="subcellular location">
    <subcellularLocation>
        <location evidence="1">Cell membrane</location>
        <topology evidence="1">Single-pass membrane protein</topology>
    </subcellularLocation>
</comment>
<evidence type="ECO:0000259" key="9">
    <source>
        <dbReference type="Pfam" id="PF23577"/>
    </source>
</evidence>
<organism evidence="10 11">
    <name type="scientific">Panicum virgatum</name>
    <name type="common">Blackwell switchgrass</name>
    <dbReference type="NCBI Taxonomy" id="38727"/>
    <lineage>
        <taxon>Eukaryota</taxon>
        <taxon>Viridiplantae</taxon>
        <taxon>Streptophyta</taxon>
        <taxon>Embryophyta</taxon>
        <taxon>Tracheophyta</taxon>
        <taxon>Spermatophyta</taxon>
        <taxon>Magnoliopsida</taxon>
        <taxon>Liliopsida</taxon>
        <taxon>Poales</taxon>
        <taxon>Poaceae</taxon>
        <taxon>PACMAD clade</taxon>
        <taxon>Panicoideae</taxon>
        <taxon>Panicodae</taxon>
        <taxon>Paniceae</taxon>
        <taxon>Panicinae</taxon>
        <taxon>Panicum</taxon>
        <taxon>Panicum sect. Hiantes</taxon>
    </lineage>
</organism>
<feature type="chain" id="PRO_5035799603" description="LYK3/RLK10-like LysM domain-containing protein" evidence="8">
    <location>
        <begin position="19"/>
        <end position="231"/>
    </location>
</feature>
<keyword evidence="3" id="KW-0812">Transmembrane</keyword>
<dbReference type="Proteomes" id="UP000823388">
    <property type="component" value="Chromosome 6K"/>
</dbReference>
<keyword evidence="6" id="KW-0472">Membrane</keyword>
<evidence type="ECO:0000256" key="8">
    <source>
        <dbReference type="SAM" id="SignalP"/>
    </source>
</evidence>
<dbReference type="GO" id="GO:0005886">
    <property type="term" value="C:plasma membrane"/>
    <property type="evidence" value="ECO:0007669"/>
    <property type="project" value="UniProtKB-SubCell"/>
</dbReference>
<dbReference type="InterPro" id="IPR057097">
    <property type="entry name" value="LysM_RLK3/10"/>
</dbReference>
<keyword evidence="11" id="KW-1185">Reference proteome</keyword>
<dbReference type="AlphaFoldDB" id="A0A8T0RL80"/>
<evidence type="ECO:0000313" key="10">
    <source>
        <dbReference type="EMBL" id="KAG2585349.1"/>
    </source>
</evidence>
<dbReference type="PANTHER" id="PTHR46204">
    <property type="entry name" value="CHITIN ELICITOR RECEPTOR KINASE 1-RELATED"/>
    <property type="match status" value="1"/>
</dbReference>
<keyword evidence="4 8" id="KW-0732">Signal</keyword>
<evidence type="ECO:0000256" key="7">
    <source>
        <dbReference type="ARBA" id="ARBA00023157"/>
    </source>
</evidence>